<gene>
    <name evidence="8" type="ORF">EDC28_101159</name>
</gene>
<evidence type="ECO:0000313" key="9">
    <source>
        <dbReference type="Proteomes" id="UP000268033"/>
    </source>
</evidence>
<dbReference type="InterPro" id="IPR048333">
    <property type="entry name" value="HA2_WH"/>
</dbReference>
<protein>
    <submittedName>
        <fullName evidence="8">ATP-dependent helicase HrpB</fullName>
    </submittedName>
</protein>
<dbReference type="GO" id="GO:0005524">
    <property type="term" value="F:ATP binding"/>
    <property type="evidence" value="ECO:0007669"/>
    <property type="project" value="UniProtKB-KW"/>
</dbReference>
<sequence length="813" mass="89676">MRKTPALRSLPVDEVLPQLTSALAQHSRLILEAPPGAGKSTQVPLHLLKTLGGAIIMLEPRRLAARSLARYMASILGEKPGQTIGYRTRTDSAVGPETRLEIVTEGILVRRLQSDPELDGVSLVIFDEFHERNLTGDLALALAMDVQAGLRDDLKLLVMSATLDGDRLEKLLSPCARVQSLGRSFPVQLRYQAPKVNQPWLGLCGSVVVNTLAEEPGSMLVFLPGGGEIRRLAADLEGRLPADVDLYPLYGDLDKALQDEAIAPPKAGRRKLVLATPIAETSLTIEGIRLVVDSGWCRRPMLDVATGMSQLKLCRISQASATQRAGRAGRLEPGIAIRLWGESQQQSLSAQTPAEIVEADLAPLVLELAQWGVSDPATLNWLDLPPPRPWREAVKLLAQLDAIDEGRISAQGRAMARLGCHPRLAHMLTQVAAEAGSSLKEASLLAALLEERDPFPGWDADIEGRLSALGKHTIARQAERYQRQLKGKGQERWSLGAMLSLAYPERIAMAVAPGRYRLAMGRGAKLAEGDRLWGSPWLVVAQMSGDKGDALIRLAAAVNLDDWQALHSRHLYWQARLDWEGERLTAQEEQRYGELVLATRPLASLTEQQRVTALCDWLRRQGMGALPWDEASRQYQTRILCARQWLPGEPWPDVSDDALLGNLESWLGPYLGEVRSKQALAKLDLRQALESYLAWPLPQTLAQKLPGRLEVPTGQQFALEYRLEEPPVLSVPIQALYGQLASPTLCDGQVVVTCALLSPARRPLQVTRDLAGFWAGSYKDVRKEMRGRYPKHEWPEDPANAKPTRFTKNRQPK</sequence>
<dbReference type="PROSITE" id="PS51192">
    <property type="entry name" value="HELICASE_ATP_BIND_1"/>
    <property type="match status" value="1"/>
</dbReference>
<dbReference type="PROSITE" id="PS51194">
    <property type="entry name" value="HELICASE_CTER"/>
    <property type="match status" value="1"/>
</dbReference>
<dbReference type="Pfam" id="PF04408">
    <property type="entry name" value="WHD_HA2"/>
    <property type="match status" value="1"/>
</dbReference>
<keyword evidence="4" id="KW-0067">ATP-binding</keyword>
<dbReference type="InterPro" id="IPR027417">
    <property type="entry name" value="P-loop_NTPase"/>
</dbReference>
<dbReference type="Pfam" id="PF00271">
    <property type="entry name" value="Helicase_C"/>
    <property type="match status" value="1"/>
</dbReference>
<dbReference type="Gene3D" id="3.40.50.300">
    <property type="entry name" value="P-loop containing nucleotide triphosphate hydrolases"/>
    <property type="match status" value="2"/>
</dbReference>
<feature type="region of interest" description="Disordered" evidence="5">
    <location>
        <begin position="788"/>
        <end position="813"/>
    </location>
</feature>
<evidence type="ECO:0000259" key="7">
    <source>
        <dbReference type="PROSITE" id="PS51194"/>
    </source>
</evidence>
<dbReference type="FunFam" id="3.40.50.300:FF:002125">
    <property type="entry name" value="ATP-dependent helicase HrpB"/>
    <property type="match status" value="1"/>
</dbReference>
<name>A0A3N1PPN8_9GAMM</name>
<evidence type="ECO:0000256" key="2">
    <source>
        <dbReference type="ARBA" id="ARBA00022801"/>
    </source>
</evidence>
<dbReference type="STRING" id="584787.GCA_001247655_01753"/>
<dbReference type="PANTHER" id="PTHR43519">
    <property type="entry name" value="ATP-DEPENDENT RNA HELICASE HRPB"/>
    <property type="match status" value="1"/>
</dbReference>
<dbReference type="Pfam" id="PF00270">
    <property type="entry name" value="DEAD"/>
    <property type="match status" value="1"/>
</dbReference>
<dbReference type="InterPro" id="IPR011545">
    <property type="entry name" value="DEAD/DEAH_box_helicase_dom"/>
</dbReference>
<keyword evidence="1" id="KW-0547">Nucleotide-binding</keyword>
<dbReference type="InterPro" id="IPR014001">
    <property type="entry name" value="Helicase_ATP-bd"/>
</dbReference>
<dbReference type="InterPro" id="IPR013689">
    <property type="entry name" value="RNA_helicase_ATP-dep_HrpB_C"/>
</dbReference>
<feature type="domain" description="Helicase ATP-binding" evidence="6">
    <location>
        <begin position="20"/>
        <end position="181"/>
    </location>
</feature>
<dbReference type="GO" id="GO:0016787">
    <property type="term" value="F:hydrolase activity"/>
    <property type="evidence" value="ECO:0007669"/>
    <property type="project" value="UniProtKB-KW"/>
</dbReference>
<evidence type="ECO:0000259" key="6">
    <source>
        <dbReference type="PROSITE" id="PS51192"/>
    </source>
</evidence>
<evidence type="ECO:0000256" key="4">
    <source>
        <dbReference type="ARBA" id="ARBA00022840"/>
    </source>
</evidence>
<dbReference type="GO" id="GO:0003676">
    <property type="term" value="F:nucleic acid binding"/>
    <property type="evidence" value="ECO:0007669"/>
    <property type="project" value="InterPro"/>
</dbReference>
<dbReference type="InterPro" id="IPR010225">
    <property type="entry name" value="HrpB"/>
</dbReference>
<dbReference type="Pfam" id="PF08482">
    <property type="entry name" value="HrpB_C"/>
    <property type="match status" value="1"/>
</dbReference>
<dbReference type="AlphaFoldDB" id="A0A3N1PPN8"/>
<keyword evidence="9" id="KW-1185">Reference proteome</keyword>
<proteinExistence type="predicted"/>
<dbReference type="SMART" id="SM00490">
    <property type="entry name" value="HELICc"/>
    <property type="match status" value="1"/>
</dbReference>
<dbReference type="EMBL" id="RJUL01000001">
    <property type="protein sequence ID" value="ROQ30473.1"/>
    <property type="molecule type" value="Genomic_DNA"/>
</dbReference>
<dbReference type="CDD" id="cd17990">
    <property type="entry name" value="DEXHc_HrpB"/>
    <property type="match status" value="1"/>
</dbReference>
<accession>A0A3N1PPN8</accession>
<dbReference type="SMART" id="SM00487">
    <property type="entry name" value="DEXDc"/>
    <property type="match status" value="1"/>
</dbReference>
<keyword evidence="3 8" id="KW-0347">Helicase</keyword>
<dbReference type="SUPFAM" id="SSF52540">
    <property type="entry name" value="P-loop containing nucleoside triphosphate hydrolases"/>
    <property type="match status" value="1"/>
</dbReference>
<keyword evidence="2" id="KW-0378">Hydrolase</keyword>
<dbReference type="GO" id="GO:0004386">
    <property type="term" value="F:helicase activity"/>
    <property type="evidence" value="ECO:0007669"/>
    <property type="project" value="UniProtKB-KW"/>
</dbReference>
<comment type="caution">
    <text evidence="8">The sequence shown here is derived from an EMBL/GenBank/DDBJ whole genome shotgun (WGS) entry which is preliminary data.</text>
</comment>
<dbReference type="PANTHER" id="PTHR43519:SF1">
    <property type="entry name" value="ATP-DEPENDENT RNA HELICASE HRPB"/>
    <property type="match status" value="1"/>
</dbReference>
<organism evidence="8 9">
    <name type="scientific">Gallaecimonas pentaromativorans</name>
    <dbReference type="NCBI Taxonomy" id="584787"/>
    <lineage>
        <taxon>Bacteria</taxon>
        <taxon>Pseudomonadati</taxon>
        <taxon>Pseudomonadota</taxon>
        <taxon>Gammaproteobacteria</taxon>
        <taxon>Enterobacterales</taxon>
        <taxon>Gallaecimonadaceae</taxon>
        <taxon>Gallaecimonas</taxon>
    </lineage>
</organism>
<evidence type="ECO:0000256" key="5">
    <source>
        <dbReference type="SAM" id="MobiDB-lite"/>
    </source>
</evidence>
<dbReference type="NCBIfam" id="TIGR01970">
    <property type="entry name" value="DEAH_box_HrpB"/>
    <property type="match status" value="1"/>
</dbReference>
<dbReference type="InterPro" id="IPR049614">
    <property type="entry name" value="HrpB_DEXH"/>
</dbReference>
<feature type="domain" description="Helicase C-terminal" evidence="7">
    <location>
        <begin position="207"/>
        <end position="372"/>
    </location>
</feature>
<dbReference type="InterPro" id="IPR001650">
    <property type="entry name" value="Helicase_C-like"/>
</dbReference>
<dbReference type="Proteomes" id="UP000268033">
    <property type="component" value="Unassembled WGS sequence"/>
</dbReference>
<dbReference type="Gene3D" id="1.20.120.1080">
    <property type="match status" value="1"/>
</dbReference>
<dbReference type="CDD" id="cd18791">
    <property type="entry name" value="SF2_C_RHA"/>
    <property type="match status" value="1"/>
</dbReference>
<evidence type="ECO:0000313" key="8">
    <source>
        <dbReference type="EMBL" id="ROQ30473.1"/>
    </source>
</evidence>
<dbReference type="SMART" id="SM00847">
    <property type="entry name" value="HA2"/>
    <property type="match status" value="1"/>
</dbReference>
<reference evidence="8 9" key="1">
    <citation type="submission" date="2018-11" db="EMBL/GenBank/DDBJ databases">
        <title>Genomic Encyclopedia of Type Strains, Phase IV (KMG-IV): sequencing the most valuable type-strain genomes for metagenomic binning, comparative biology and taxonomic classification.</title>
        <authorList>
            <person name="Goeker M."/>
        </authorList>
    </citation>
    <scope>NUCLEOTIDE SEQUENCE [LARGE SCALE GENOMIC DNA]</scope>
    <source>
        <strain evidence="8 9">DSM 21945</strain>
    </source>
</reference>
<evidence type="ECO:0000256" key="1">
    <source>
        <dbReference type="ARBA" id="ARBA00022741"/>
    </source>
</evidence>
<dbReference type="InterPro" id="IPR007502">
    <property type="entry name" value="Helicase-assoc_dom"/>
</dbReference>
<dbReference type="PIRSF" id="PIRSF005496">
    <property type="entry name" value="ATP_hel_hrpB"/>
    <property type="match status" value="1"/>
</dbReference>
<evidence type="ECO:0000256" key="3">
    <source>
        <dbReference type="ARBA" id="ARBA00022806"/>
    </source>
</evidence>